<dbReference type="SMART" id="SM00028">
    <property type="entry name" value="TPR"/>
    <property type="match status" value="2"/>
</dbReference>
<sequence>MAEHAHLLAQAREYDAQGDVYNAVKLYKRCIKLAPELVEAYVQLAEIYKKRAEWKPALYYAKKALSLDASLADTGWTLGITAVALGKARLANSVWSKFGPGNPRAALISLQLTHSGIFEMIWAKPLDPARAQITSIPHPDSDRHFLDTVVFDRQVIGYNVANRRRYPVHAELGLLQRSAYFTFSCWLETPAQKDVKTLERLCIEANLGFEVWSKAAKVQKRVYRDELQEFYSGDIFQKTEEDLLIAIAAKQEAHVEQVLRAWTIITLKQYYALERH</sequence>
<proteinExistence type="predicted"/>
<gene>
    <name evidence="2" type="ordered locus">Halhy_2785</name>
</gene>
<evidence type="ECO:0000313" key="2">
    <source>
        <dbReference type="EMBL" id="AEE50653.1"/>
    </source>
</evidence>
<accession>F4L220</accession>
<dbReference type="OrthoDB" id="1492000at2"/>
<dbReference type="PROSITE" id="PS50005">
    <property type="entry name" value="TPR"/>
    <property type="match status" value="1"/>
</dbReference>
<protein>
    <submittedName>
        <fullName evidence="2">Tetratricopeptide TPR_1 repeat-containing protein</fullName>
    </submittedName>
</protein>
<dbReference type="InterPro" id="IPR011990">
    <property type="entry name" value="TPR-like_helical_dom_sf"/>
</dbReference>
<evidence type="ECO:0000313" key="3">
    <source>
        <dbReference type="Proteomes" id="UP000008461"/>
    </source>
</evidence>
<evidence type="ECO:0000256" key="1">
    <source>
        <dbReference type="PROSITE-ProRule" id="PRU00339"/>
    </source>
</evidence>
<dbReference type="Gene3D" id="1.25.40.10">
    <property type="entry name" value="Tetratricopeptide repeat domain"/>
    <property type="match status" value="1"/>
</dbReference>
<reference key="2">
    <citation type="submission" date="2011-04" db="EMBL/GenBank/DDBJ databases">
        <title>Complete sequence of chromosome of Haliscomenobacter hydrossis DSM 1100.</title>
        <authorList>
            <consortium name="US DOE Joint Genome Institute (JGI-PGF)"/>
            <person name="Lucas S."/>
            <person name="Han J."/>
            <person name="Lapidus A."/>
            <person name="Bruce D."/>
            <person name="Goodwin L."/>
            <person name="Pitluck S."/>
            <person name="Peters L."/>
            <person name="Kyrpides N."/>
            <person name="Mavromatis K."/>
            <person name="Ivanova N."/>
            <person name="Ovchinnikova G."/>
            <person name="Pagani I."/>
            <person name="Daligault H."/>
            <person name="Detter J.C."/>
            <person name="Han C."/>
            <person name="Land M."/>
            <person name="Hauser L."/>
            <person name="Markowitz V."/>
            <person name="Cheng J.-F."/>
            <person name="Hugenholtz P."/>
            <person name="Woyke T."/>
            <person name="Wu D."/>
            <person name="Verbarg S."/>
            <person name="Frueling A."/>
            <person name="Brambilla E."/>
            <person name="Klenk H.-P."/>
            <person name="Eisen J.A."/>
        </authorList>
    </citation>
    <scope>NUCLEOTIDE SEQUENCE</scope>
    <source>
        <strain>DSM 1100</strain>
    </source>
</reference>
<dbReference type="RefSeq" id="WP_013765201.1">
    <property type="nucleotide sequence ID" value="NC_015510.1"/>
</dbReference>
<keyword evidence="1" id="KW-0802">TPR repeat</keyword>
<keyword evidence="3" id="KW-1185">Reference proteome</keyword>
<dbReference type="HOGENOM" id="CLU_1007480_0_0_10"/>
<dbReference type="InterPro" id="IPR019734">
    <property type="entry name" value="TPR_rpt"/>
</dbReference>
<dbReference type="EMBL" id="CP002691">
    <property type="protein sequence ID" value="AEE50653.1"/>
    <property type="molecule type" value="Genomic_DNA"/>
</dbReference>
<reference evidence="2 3" key="1">
    <citation type="journal article" date="2011" name="Stand. Genomic Sci.">
        <title>Complete genome sequence of Haliscomenobacter hydrossis type strain (O).</title>
        <authorList>
            <consortium name="US DOE Joint Genome Institute (JGI-PGF)"/>
            <person name="Daligault H."/>
            <person name="Lapidus A."/>
            <person name="Zeytun A."/>
            <person name="Nolan M."/>
            <person name="Lucas S."/>
            <person name="Del Rio T.G."/>
            <person name="Tice H."/>
            <person name="Cheng J.F."/>
            <person name="Tapia R."/>
            <person name="Han C."/>
            <person name="Goodwin L."/>
            <person name="Pitluck S."/>
            <person name="Liolios K."/>
            <person name="Pagani I."/>
            <person name="Ivanova N."/>
            <person name="Huntemann M."/>
            <person name="Mavromatis K."/>
            <person name="Mikhailova N."/>
            <person name="Pati A."/>
            <person name="Chen A."/>
            <person name="Palaniappan K."/>
            <person name="Land M."/>
            <person name="Hauser L."/>
            <person name="Brambilla E.M."/>
            <person name="Rohde M."/>
            <person name="Verbarg S."/>
            <person name="Goker M."/>
            <person name="Bristow J."/>
            <person name="Eisen J.A."/>
            <person name="Markowitz V."/>
            <person name="Hugenholtz P."/>
            <person name="Kyrpides N.C."/>
            <person name="Klenk H.P."/>
            <person name="Woyke T."/>
        </authorList>
    </citation>
    <scope>NUCLEOTIDE SEQUENCE [LARGE SCALE GENOMIC DNA]</scope>
    <source>
        <strain evidence="3">ATCC 27775 / DSM 1100 / LMG 10767 / O</strain>
    </source>
</reference>
<dbReference type="KEGG" id="hhy:Halhy_2785"/>
<name>F4L220_HALH1</name>
<dbReference type="Proteomes" id="UP000008461">
    <property type="component" value="Chromosome"/>
</dbReference>
<organism evidence="2 3">
    <name type="scientific">Haliscomenobacter hydrossis (strain ATCC 27775 / DSM 1100 / LMG 10767 / O)</name>
    <dbReference type="NCBI Taxonomy" id="760192"/>
    <lineage>
        <taxon>Bacteria</taxon>
        <taxon>Pseudomonadati</taxon>
        <taxon>Bacteroidota</taxon>
        <taxon>Saprospiria</taxon>
        <taxon>Saprospirales</taxon>
        <taxon>Haliscomenobacteraceae</taxon>
        <taxon>Haliscomenobacter</taxon>
    </lineage>
</organism>
<dbReference type="STRING" id="760192.Halhy_2785"/>
<feature type="repeat" description="TPR" evidence="1">
    <location>
        <begin position="38"/>
        <end position="71"/>
    </location>
</feature>
<dbReference type="eggNOG" id="COG0457">
    <property type="taxonomic scope" value="Bacteria"/>
</dbReference>
<dbReference type="SUPFAM" id="SSF48452">
    <property type="entry name" value="TPR-like"/>
    <property type="match status" value="1"/>
</dbReference>
<dbReference type="AlphaFoldDB" id="F4L220"/>